<dbReference type="OrthoDB" id="5515308at2"/>
<feature type="transmembrane region" description="Helical" evidence="1">
    <location>
        <begin position="25"/>
        <end position="44"/>
    </location>
</feature>
<gene>
    <name evidence="2" type="ORF">DBZ36_00545</name>
</gene>
<feature type="transmembrane region" description="Helical" evidence="1">
    <location>
        <begin position="101"/>
        <end position="119"/>
    </location>
</feature>
<name>A0A420EN79_9ALTE</name>
<dbReference type="Proteomes" id="UP000286482">
    <property type="component" value="Unassembled WGS sequence"/>
</dbReference>
<protein>
    <submittedName>
        <fullName evidence="2">DUF962 domain-containing protein</fullName>
    </submittedName>
</protein>
<reference evidence="2 3" key="1">
    <citation type="submission" date="2018-09" db="EMBL/GenBank/DDBJ databases">
        <authorList>
            <person name="Wang Z."/>
        </authorList>
    </citation>
    <scope>NUCLEOTIDE SEQUENCE [LARGE SCALE GENOMIC DNA]</scope>
    <source>
        <strain evidence="2 3">ALS 81</strain>
    </source>
</reference>
<evidence type="ECO:0000313" key="2">
    <source>
        <dbReference type="EMBL" id="RKF22169.1"/>
    </source>
</evidence>
<dbReference type="InterPro" id="IPR009305">
    <property type="entry name" value="Mpo1-like"/>
</dbReference>
<keyword evidence="1" id="KW-0472">Membrane</keyword>
<organism evidence="2 3">
    <name type="scientific">Alginatibacterium sediminis</name>
    <dbReference type="NCBI Taxonomy" id="2164068"/>
    <lineage>
        <taxon>Bacteria</taxon>
        <taxon>Pseudomonadati</taxon>
        <taxon>Pseudomonadota</taxon>
        <taxon>Gammaproteobacteria</taxon>
        <taxon>Alteromonadales</taxon>
        <taxon>Alteromonadaceae</taxon>
        <taxon>Alginatibacterium</taxon>
    </lineage>
</organism>
<dbReference type="PANTHER" id="PTHR28026:SF9">
    <property type="entry name" value="2-HYDROXY-PALMITIC ACID DIOXYGENASE MPO1"/>
    <property type="match status" value="1"/>
</dbReference>
<dbReference type="GO" id="GO:0046521">
    <property type="term" value="P:sphingoid catabolic process"/>
    <property type="evidence" value="ECO:0007669"/>
    <property type="project" value="TreeGrafter"/>
</dbReference>
<dbReference type="EMBL" id="RAQO01000001">
    <property type="protein sequence ID" value="RKF22169.1"/>
    <property type="molecule type" value="Genomic_DNA"/>
</dbReference>
<keyword evidence="3" id="KW-1185">Reference proteome</keyword>
<feature type="transmembrane region" description="Helical" evidence="1">
    <location>
        <begin position="131"/>
        <end position="150"/>
    </location>
</feature>
<dbReference type="AlphaFoldDB" id="A0A420EN79"/>
<keyword evidence="1" id="KW-1133">Transmembrane helix</keyword>
<proteinExistence type="predicted"/>
<sequence length="152" mass="17197">MSMRSLQSWLDEYAQSHQNPQNKRIHFIAVPSIYFTVVGLLWSIPTPTWLAELGFVNGLSLLVVPIMLFYFTLSLRLGLLMSLFTGACVALLYAYQALGLSSVTAMCIAVFVVMWIAQFYGHKLEGKKPSFFKDVFFLLIGPAWIIHNISTR</sequence>
<keyword evidence="1" id="KW-0812">Transmembrane</keyword>
<accession>A0A420EN79</accession>
<evidence type="ECO:0000256" key="1">
    <source>
        <dbReference type="SAM" id="Phobius"/>
    </source>
</evidence>
<dbReference type="PANTHER" id="PTHR28026">
    <property type="entry name" value="DUF962 DOMAIN PROTEIN (AFU_ORTHOLOGUE AFUA_8G05310)"/>
    <property type="match status" value="1"/>
</dbReference>
<dbReference type="Pfam" id="PF06127">
    <property type="entry name" value="Mpo1-like"/>
    <property type="match status" value="1"/>
</dbReference>
<comment type="caution">
    <text evidence="2">The sequence shown here is derived from an EMBL/GenBank/DDBJ whole genome shotgun (WGS) entry which is preliminary data.</text>
</comment>
<dbReference type="GO" id="GO:0016020">
    <property type="term" value="C:membrane"/>
    <property type="evidence" value="ECO:0007669"/>
    <property type="project" value="GOC"/>
</dbReference>
<evidence type="ECO:0000313" key="3">
    <source>
        <dbReference type="Proteomes" id="UP000286482"/>
    </source>
</evidence>